<proteinExistence type="predicted"/>
<dbReference type="Proteomes" id="UP000243688">
    <property type="component" value="Unassembled WGS sequence"/>
</dbReference>
<comment type="caution">
    <text evidence="1">The sequence shown here is derived from an EMBL/GenBank/DDBJ whole genome shotgun (WGS) entry which is preliminary data.</text>
</comment>
<evidence type="ECO:0000313" key="1">
    <source>
        <dbReference type="EMBL" id="PDO10822.1"/>
    </source>
</evidence>
<sequence length="111" mass="13262">MDETKAIRIFRKTKEFFLSDVFQKEVMEEIFFKKYGKKEKIYPDVSVSFILKAEKPTLYCRFHSSYYATSDLSSEKSSSEIDGYRTWYYRYGQWNEPLIELPLDESSTDAD</sequence>
<gene>
    <name evidence="1" type="ORF">BLM47_04745</name>
</gene>
<organism evidence="1 2">
    <name type="scientific">Candidatus Reconcilbacillus cellulovorans</name>
    <dbReference type="NCBI Taxonomy" id="1906605"/>
    <lineage>
        <taxon>Bacteria</taxon>
        <taxon>Bacillati</taxon>
        <taxon>Bacillota</taxon>
        <taxon>Bacilli</taxon>
        <taxon>Bacillales</taxon>
        <taxon>Paenibacillaceae</taxon>
        <taxon>Candidatus Reconcilbacillus</taxon>
    </lineage>
</organism>
<reference evidence="1 2" key="1">
    <citation type="submission" date="2016-12" db="EMBL/GenBank/DDBJ databases">
        <title>Candidatus Reconcilibacillus cellulovorans genome.</title>
        <authorList>
            <person name="Kolinko S."/>
            <person name="Wu Y.-W."/>
            <person name="Tachea F."/>
            <person name="Denzel E."/>
            <person name="Hiras J."/>
            <person name="Baecker N."/>
            <person name="Chan L.J."/>
            <person name="Eichorst S.A."/>
            <person name="Frey D."/>
            <person name="Adams P.D."/>
            <person name="Pray T."/>
            <person name="Tanjore D."/>
            <person name="Petzold C.J."/>
            <person name="Gladden J.M."/>
            <person name="Simmons B.A."/>
            <person name="Singer S.W."/>
        </authorList>
    </citation>
    <scope>NUCLEOTIDE SEQUENCE [LARGE SCALE GENOMIC DNA]</scope>
    <source>
        <strain evidence="1">JTherm</strain>
    </source>
</reference>
<protein>
    <submittedName>
        <fullName evidence="1">Uncharacterized protein</fullName>
    </submittedName>
</protein>
<name>A0A2A6E1L3_9BACL</name>
<dbReference type="EMBL" id="MOXJ01000008">
    <property type="protein sequence ID" value="PDO10822.1"/>
    <property type="molecule type" value="Genomic_DNA"/>
</dbReference>
<dbReference type="AlphaFoldDB" id="A0A2A6E1L3"/>
<accession>A0A2A6E1L3</accession>
<evidence type="ECO:0000313" key="2">
    <source>
        <dbReference type="Proteomes" id="UP000243688"/>
    </source>
</evidence>